<accession>A0A835PS26</accession>
<comment type="caution">
    <text evidence="4">The sequence shown here is derived from an EMBL/GenBank/DDBJ whole genome shotgun (WGS) entry which is preliminary data.</text>
</comment>
<feature type="transmembrane region" description="Helical" evidence="2">
    <location>
        <begin position="110"/>
        <end position="130"/>
    </location>
</feature>
<keyword evidence="2" id="KW-1133">Transmembrane helix</keyword>
<feature type="transmembrane region" description="Helical" evidence="2">
    <location>
        <begin position="82"/>
        <end position="104"/>
    </location>
</feature>
<keyword evidence="2" id="KW-0812">Transmembrane</keyword>
<evidence type="ECO:0000313" key="5">
    <source>
        <dbReference type="Proteomes" id="UP000639772"/>
    </source>
</evidence>
<evidence type="ECO:0000256" key="1">
    <source>
        <dbReference type="SAM" id="MobiDB-lite"/>
    </source>
</evidence>
<feature type="chain" id="PRO_5033048578" evidence="3">
    <location>
        <begin position="22"/>
        <end position="182"/>
    </location>
</feature>
<name>A0A835PS26_VANPL</name>
<feature type="compositionally biased region" description="Low complexity" evidence="1">
    <location>
        <begin position="154"/>
        <end position="175"/>
    </location>
</feature>
<dbReference type="OrthoDB" id="424753at2759"/>
<dbReference type="Proteomes" id="UP000639772">
    <property type="component" value="Chromosome 13"/>
</dbReference>
<feature type="signal peptide" evidence="3">
    <location>
        <begin position="1"/>
        <end position="21"/>
    </location>
</feature>
<evidence type="ECO:0000256" key="3">
    <source>
        <dbReference type="SAM" id="SignalP"/>
    </source>
</evidence>
<dbReference type="AlphaFoldDB" id="A0A835PS26"/>
<sequence length="182" mass="19854">MAGTALLLAFYSIMLWWRTQWQSSRNGLDVDEYVMRAYKFAYSDFIEQKGSLVGAITSAAVVVLDWNMGVCLLGFNLLRSRFMVLFVAGTSRVFLICFGIHYWYLGHCASYAIVASVLLGASVSNHLSILNPLAAGKMLLGHCNSVERRVPLEGQSSSSSSSEGCGSSVKRSSSSVEGWPTC</sequence>
<evidence type="ECO:0000313" key="4">
    <source>
        <dbReference type="EMBL" id="KAG0456572.1"/>
    </source>
</evidence>
<evidence type="ECO:0000256" key="2">
    <source>
        <dbReference type="SAM" id="Phobius"/>
    </source>
</evidence>
<reference evidence="4 5" key="1">
    <citation type="journal article" date="2020" name="Nat. Food">
        <title>A phased Vanilla planifolia genome enables genetic improvement of flavour and production.</title>
        <authorList>
            <person name="Hasing T."/>
            <person name="Tang H."/>
            <person name="Brym M."/>
            <person name="Khazi F."/>
            <person name="Huang T."/>
            <person name="Chambers A.H."/>
        </authorList>
    </citation>
    <scope>NUCLEOTIDE SEQUENCE [LARGE SCALE GENOMIC DNA]</scope>
    <source>
        <tissue evidence="4">Leaf</tissue>
    </source>
</reference>
<keyword evidence="2" id="KW-0472">Membrane</keyword>
<proteinExistence type="predicted"/>
<dbReference type="EMBL" id="JADCNM010000013">
    <property type="protein sequence ID" value="KAG0456572.1"/>
    <property type="molecule type" value="Genomic_DNA"/>
</dbReference>
<feature type="region of interest" description="Disordered" evidence="1">
    <location>
        <begin position="152"/>
        <end position="182"/>
    </location>
</feature>
<organism evidence="4 5">
    <name type="scientific">Vanilla planifolia</name>
    <name type="common">Vanilla</name>
    <dbReference type="NCBI Taxonomy" id="51239"/>
    <lineage>
        <taxon>Eukaryota</taxon>
        <taxon>Viridiplantae</taxon>
        <taxon>Streptophyta</taxon>
        <taxon>Embryophyta</taxon>
        <taxon>Tracheophyta</taxon>
        <taxon>Spermatophyta</taxon>
        <taxon>Magnoliopsida</taxon>
        <taxon>Liliopsida</taxon>
        <taxon>Asparagales</taxon>
        <taxon>Orchidaceae</taxon>
        <taxon>Vanilloideae</taxon>
        <taxon>Vanilleae</taxon>
        <taxon>Vanilla</taxon>
    </lineage>
</organism>
<gene>
    <name evidence="4" type="ORF">HPP92_024360</name>
</gene>
<protein>
    <submittedName>
        <fullName evidence="4">Uncharacterized protein</fullName>
    </submittedName>
</protein>
<feature type="transmembrane region" description="Helical" evidence="2">
    <location>
        <begin position="51"/>
        <end position="75"/>
    </location>
</feature>
<keyword evidence="3" id="KW-0732">Signal</keyword>